<reference evidence="3" key="2">
    <citation type="submission" date="2015-01" db="EMBL/GenBank/DDBJ databases">
        <title>Evolutionary Origins and Diversification of the Mycorrhizal Mutualists.</title>
        <authorList>
            <consortium name="DOE Joint Genome Institute"/>
            <consortium name="Mycorrhizal Genomics Consortium"/>
            <person name="Kohler A."/>
            <person name="Kuo A."/>
            <person name="Nagy L.G."/>
            <person name="Floudas D."/>
            <person name="Copeland A."/>
            <person name="Barry K.W."/>
            <person name="Cichocki N."/>
            <person name="Veneault-Fourrey C."/>
            <person name="LaButti K."/>
            <person name="Lindquist E.A."/>
            <person name="Lipzen A."/>
            <person name="Lundell T."/>
            <person name="Morin E."/>
            <person name="Murat C."/>
            <person name="Riley R."/>
            <person name="Ohm R."/>
            <person name="Sun H."/>
            <person name="Tunlid A."/>
            <person name="Henrissat B."/>
            <person name="Grigoriev I.V."/>
            <person name="Hibbett D.S."/>
            <person name="Martin F."/>
        </authorList>
    </citation>
    <scope>NUCLEOTIDE SEQUENCE [LARGE SCALE GENOMIC DNA]</scope>
    <source>
        <strain evidence="3">Foug A</strain>
    </source>
</reference>
<evidence type="ECO:0000256" key="1">
    <source>
        <dbReference type="SAM" id="MobiDB-lite"/>
    </source>
</evidence>
<reference evidence="2 3" key="1">
    <citation type="submission" date="2014-04" db="EMBL/GenBank/DDBJ databases">
        <authorList>
            <consortium name="DOE Joint Genome Institute"/>
            <person name="Kuo A."/>
            <person name="Kohler A."/>
            <person name="Nagy L.G."/>
            <person name="Floudas D."/>
            <person name="Copeland A."/>
            <person name="Barry K.W."/>
            <person name="Cichocki N."/>
            <person name="Veneault-Fourrey C."/>
            <person name="LaButti K."/>
            <person name="Lindquist E.A."/>
            <person name="Lipzen A."/>
            <person name="Lundell T."/>
            <person name="Morin E."/>
            <person name="Murat C."/>
            <person name="Sun H."/>
            <person name="Tunlid A."/>
            <person name="Henrissat B."/>
            <person name="Grigoriev I.V."/>
            <person name="Hibbett D.S."/>
            <person name="Martin F."/>
            <person name="Nordberg H.P."/>
            <person name="Cantor M.N."/>
            <person name="Hua S.X."/>
        </authorList>
    </citation>
    <scope>NUCLEOTIDE SEQUENCE [LARGE SCALE GENOMIC DNA]</scope>
    <source>
        <strain evidence="2 3">Foug A</strain>
    </source>
</reference>
<dbReference type="OrthoDB" id="2712756at2759"/>
<feature type="region of interest" description="Disordered" evidence="1">
    <location>
        <begin position="1"/>
        <end position="22"/>
    </location>
</feature>
<evidence type="ECO:0000313" key="2">
    <source>
        <dbReference type="EMBL" id="KIM63797.1"/>
    </source>
</evidence>
<gene>
    <name evidence="2" type="ORF">SCLCIDRAFT_23965</name>
</gene>
<accession>A0A0C3AFT6</accession>
<sequence>MDASSNSTPSTSNVPAIPTPSMTPAEVIMDATTRITATVAGLRKDKSPGFWLRVQQVVWAQLNRVRAVIADVPRRLSIPPMLMSLNHDLPDPSIPFTEWPNWPQLLQATMENVANHPWCNQAEDLPQPSEELADDGEENTMRTDVKGKGKAREGVEM</sequence>
<dbReference type="HOGENOM" id="CLU_1678979_0_0_1"/>
<feature type="region of interest" description="Disordered" evidence="1">
    <location>
        <begin position="120"/>
        <end position="157"/>
    </location>
</feature>
<feature type="compositionally biased region" description="Basic and acidic residues" evidence="1">
    <location>
        <begin position="139"/>
        <end position="157"/>
    </location>
</feature>
<dbReference type="InParanoid" id="A0A0C3AFT6"/>
<dbReference type="AlphaFoldDB" id="A0A0C3AFT6"/>
<feature type="compositionally biased region" description="Low complexity" evidence="1">
    <location>
        <begin position="1"/>
        <end position="16"/>
    </location>
</feature>
<dbReference type="Proteomes" id="UP000053989">
    <property type="component" value="Unassembled WGS sequence"/>
</dbReference>
<protein>
    <submittedName>
        <fullName evidence="2">Uncharacterized protein</fullName>
    </submittedName>
</protein>
<name>A0A0C3AFT6_9AGAM</name>
<keyword evidence="3" id="KW-1185">Reference proteome</keyword>
<dbReference type="EMBL" id="KN822032">
    <property type="protein sequence ID" value="KIM63797.1"/>
    <property type="molecule type" value="Genomic_DNA"/>
</dbReference>
<organism evidence="2 3">
    <name type="scientific">Scleroderma citrinum Foug A</name>
    <dbReference type="NCBI Taxonomy" id="1036808"/>
    <lineage>
        <taxon>Eukaryota</taxon>
        <taxon>Fungi</taxon>
        <taxon>Dikarya</taxon>
        <taxon>Basidiomycota</taxon>
        <taxon>Agaricomycotina</taxon>
        <taxon>Agaricomycetes</taxon>
        <taxon>Agaricomycetidae</taxon>
        <taxon>Boletales</taxon>
        <taxon>Sclerodermatineae</taxon>
        <taxon>Sclerodermataceae</taxon>
        <taxon>Scleroderma</taxon>
    </lineage>
</organism>
<evidence type="ECO:0000313" key="3">
    <source>
        <dbReference type="Proteomes" id="UP000053989"/>
    </source>
</evidence>
<proteinExistence type="predicted"/>